<gene>
    <name evidence="8" type="ORF">GR316_09370</name>
</gene>
<comment type="subcellular location">
    <subcellularLocation>
        <location evidence="1">Membrane</location>
    </subcellularLocation>
</comment>
<reference evidence="8" key="1">
    <citation type="submission" date="2020-01" db="EMBL/GenBank/DDBJ databases">
        <authorList>
            <person name="Yang Y."/>
            <person name="Kwon Y.M."/>
        </authorList>
    </citation>
    <scope>NUCLEOTIDE SEQUENCE</scope>
    <source>
        <strain evidence="8">PG104</strain>
    </source>
</reference>
<feature type="transmembrane region" description="Helical" evidence="6">
    <location>
        <begin position="49"/>
        <end position="76"/>
    </location>
</feature>
<dbReference type="PIRSF" id="PIRSF031802">
    <property type="entry name" value="UCP031802"/>
    <property type="match status" value="1"/>
</dbReference>
<keyword evidence="4 6" id="KW-0472">Membrane</keyword>
<dbReference type="SUPFAM" id="SSF48452">
    <property type="entry name" value="TPR-like"/>
    <property type="match status" value="1"/>
</dbReference>
<evidence type="ECO:0000256" key="1">
    <source>
        <dbReference type="ARBA" id="ARBA00004370"/>
    </source>
</evidence>
<dbReference type="KEGG" id="fap:GR316_09370"/>
<dbReference type="Pfam" id="PF07219">
    <property type="entry name" value="HemY_N"/>
    <property type="match status" value="1"/>
</dbReference>
<dbReference type="Proteomes" id="UP000679284">
    <property type="component" value="Chromosome"/>
</dbReference>
<evidence type="ECO:0000313" key="9">
    <source>
        <dbReference type="Proteomes" id="UP000679284"/>
    </source>
</evidence>
<keyword evidence="3 6" id="KW-1133">Transmembrane helix</keyword>
<keyword evidence="9" id="KW-1185">Reference proteome</keyword>
<dbReference type="AlphaFoldDB" id="A0A8J8MUH3"/>
<sequence>MLWSLLKVLIFVAVIAGVSLTASWLLDTGDGIRLTVSGMELTLGPVQTLILALLIIFVLWLVLKVAALVVALFRFLNGDETALSRYFDRNRDRKGREALSDALLALASGEPKLALSRAETADKLLDQPHMTALVRAQAAEQAGERGKAEEAWKTLLADHRTRFVGIRGLLQQKLDEGDTATALKLAERAFALKPKHPETQDILLKLQADSADWQGARQTLEAKRRAGALPKAVYQRRDAVLALQQARTIMEDRASIEAREAAIEANKLSPDLIPAAVLAARSYIEQGNPRHAARILRKAWEVQPHPDLAGAFAEIAPDETPEQRRKRFVPLTDVHPDNPESMMLKAELAIAAEDFPDARRAIGRLPVDHSTVRSLTIMAAIERGEGADDAVVRGWLTRALSAPRGPQWCCDKCQAAHAQWAPICDNCGGFDTLTWREPADMSGSGTSGAELLPLIVGAPVVTHAAEGPQMPPENEVEAEKPAH</sequence>
<dbReference type="InterPro" id="IPR011990">
    <property type="entry name" value="TPR-like_helical_dom_sf"/>
</dbReference>
<proteinExistence type="predicted"/>
<evidence type="ECO:0000256" key="5">
    <source>
        <dbReference type="SAM" id="MobiDB-lite"/>
    </source>
</evidence>
<dbReference type="InterPro" id="IPR010817">
    <property type="entry name" value="HemY_N"/>
</dbReference>
<feature type="region of interest" description="Disordered" evidence="5">
    <location>
        <begin position="464"/>
        <end position="483"/>
    </location>
</feature>
<dbReference type="EMBL" id="CP047289">
    <property type="protein sequence ID" value="QUS36453.1"/>
    <property type="molecule type" value="Genomic_DNA"/>
</dbReference>
<evidence type="ECO:0000256" key="6">
    <source>
        <dbReference type="SAM" id="Phobius"/>
    </source>
</evidence>
<evidence type="ECO:0000256" key="4">
    <source>
        <dbReference type="ARBA" id="ARBA00023136"/>
    </source>
</evidence>
<keyword evidence="2 6" id="KW-0812">Transmembrane</keyword>
<dbReference type="GO" id="GO:0016020">
    <property type="term" value="C:membrane"/>
    <property type="evidence" value="ECO:0007669"/>
    <property type="project" value="UniProtKB-SubCell"/>
</dbReference>
<dbReference type="InterPro" id="IPR016982">
    <property type="entry name" value="Mms48"/>
</dbReference>
<evidence type="ECO:0000259" key="7">
    <source>
        <dbReference type="Pfam" id="PF07219"/>
    </source>
</evidence>
<dbReference type="Gene3D" id="1.25.40.10">
    <property type="entry name" value="Tetratricopeptide repeat domain"/>
    <property type="match status" value="1"/>
</dbReference>
<evidence type="ECO:0000256" key="2">
    <source>
        <dbReference type="ARBA" id="ARBA00022692"/>
    </source>
</evidence>
<evidence type="ECO:0000256" key="3">
    <source>
        <dbReference type="ARBA" id="ARBA00022989"/>
    </source>
</evidence>
<name>A0A8J8MUH3_9RHOB</name>
<dbReference type="RefSeq" id="WP_211783674.1">
    <property type="nucleotide sequence ID" value="NZ_CP047289.1"/>
</dbReference>
<evidence type="ECO:0000313" key="8">
    <source>
        <dbReference type="EMBL" id="QUS36453.1"/>
    </source>
</evidence>
<accession>A0A8J8MUH3</accession>
<protein>
    <submittedName>
        <fullName evidence="8">Heme biosynthesis protein HemY</fullName>
    </submittedName>
</protein>
<feature type="domain" description="HemY N-terminal" evidence="7">
    <location>
        <begin position="33"/>
        <end position="143"/>
    </location>
</feature>
<organism evidence="8 9">
    <name type="scientific">Falsirhodobacter algicola</name>
    <dbReference type="NCBI Taxonomy" id="2692330"/>
    <lineage>
        <taxon>Bacteria</taxon>
        <taxon>Pseudomonadati</taxon>
        <taxon>Pseudomonadota</taxon>
        <taxon>Alphaproteobacteria</taxon>
        <taxon>Rhodobacterales</taxon>
        <taxon>Paracoccaceae</taxon>
        <taxon>Falsirhodobacter</taxon>
    </lineage>
</organism>